<name>A0AAD7SLN3_9TELE</name>
<dbReference type="Proteomes" id="UP001221898">
    <property type="component" value="Unassembled WGS sequence"/>
</dbReference>
<protein>
    <submittedName>
        <fullName evidence="1">Uncharacterized protein</fullName>
    </submittedName>
</protein>
<sequence>MSLPWNLQLNDLSSLCKELRMQCVGQNRGLNSAVLLLHAWAWVRTGSVSHMMSPNEAGHINFPGWVSKLITQDSRHTVRAGGAAAEDPSCAVDGAASRDSARYAGAAGRPNPPSLSARTGQRVIVTVWLCRTQDAVCGSEPGAEQRRTAAARLGLGPDR</sequence>
<keyword evidence="2" id="KW-1185">Reference proteome</keyword>
<evidence type="ECO:0000313" key="1">
    <source>
        <dbReference type="EMBL" id="KAJ8403731.1"/>
    </source>
</evidence>
<gene>
    <name evidence="1" type="ORF">AAFF_G00345990</name>
</gene>
<reference evidence="1" key="1">
    <citation type="journal article" date="2023" name="Science">
        <title>Genome structures resolve the early diversification of teleost fishes.</title>
        <authorList>
            <person name="Parey E."/>
            <person name="Louis A."/>
            <person name="Montfort J."/>
            <person name="Bouchez O."/>
            <person name="Roques C."/>
            <person name="Iampietro C."/>
            <person name="Lluch J."/>
            <person name="Castinel A."/>
            <person name="Donnadieu C."/>
            <person name="Desvignes T."/>
            <person name="Floi Bucao C."/>
            <person name="Jouanno E."/>
            <person name="Wen M."/>
            <person name="Mejri S."/>
            <person name="Dirks R."/>
            <person name="Jansen H."/>
            <person name="Henkel C."/>
            <person name="Chen W.J."/>
            <person name="Zahm M."/>
            <person name="Cabau C."/>
            <person name="Klopp C."/>
            <person name="Thompson A.W."/>
            <person name="Robinson-Rechavi M."/>
            <person name="Braasch I."/>
            <person name="Lecointre G."/>
            <person name="Bobe J."/>
            <person name="Postlethwait J.H."/>
            <person name="Berthelot C."/>
            <person name="Roest Crollius H."/>
            <person name="Guiguen Y."/>
        </authorList>
    </citation>
    <scope>NUCLEOTIDE SEQUENCE</scope>
    <source>
        <strain evidence="1">NC1722</strain>
    </source>
</reference>
<organism evidence="1 2">
    <name type="scientific">Aldrovandia affinis</name>
    <dbReference type="NCBI Taxonomy" id="143900"/>
    <lineage>
        <taxon>Eukaryota</taxon>
        <taxon>Metazoa</taxon>
        <taxon>Chordata</taxon>
        <taxon>Craniata</taxon>
        <taxon>Vertebrata</taxon>
        <taxon>Euteleostomi</taxon>
        <taxon>Actinopterygii</taxon>
        <taxon>Neopterygii</taxon>
        <taxon>Teleostei</taxon>
        <taxon>Notacanthiformes</taxon>
        <taxon>Halosauridae</taxon>
        <taxon>Aldrovandia</taxon>
    </lineage>
</organism>
<proteinExistence type="predicted"/>
<accession>A0AAD7SLN3</accession>
<evidence type="ECO:0000313" key="2">
    <source>
        <dbReference type="Proteomes" id="UP001221898"/>
    </source>
</evidence>
<dbReference type="AlphaFoldDB" id="A0AAD7SLN3"/>
<dbReference type="EMBL" id="JAINUG010000056">
    <property type="protein sequence ID" value="KAJ8403731.1"/>
    <property type="molecule type" value="Genomic_DNA"/>
</dbReference>
<comment type="caution">
    <text evidence="1">The sequence shown here is derived from an EMBL/GenBank/DDBJ whole genome shotgun (WGS) entry which is preliminary data.</text>
</comment>